<reference evidence="1 2" key="1">
    <citation type="submission" date="2011-08" db="EMBL/GenBank/DDBJ databases">
        <authorList>
            <person name="Liu Z.J."/>
            <person name="Shi F.L."/>
            <person name="Lu J.Q."/>
            <person name="Li M."/>
            <person name="Wang Z.L."/>
        </authorList>
    </citation>
    <scope>NUCLEOTIDE SEQUENCE [LARGE SCALE GENOMIC DNA]</scope>
    <source>
        <strain evidence="1 2">USNM 41457</strain>
    </source>
</reference>
<keyword evidence="2" id="KW-1185">Reference proteome</keyword>
<gene>
    <name evidence="1" type="ORF">EDEG_01223</name>
</gene>
<name>J9DAS3_EDHAE</name>
<dbReference type="VEuPathDB" id="MicrosporidiaDB:EDEG_01223"/>
<reference evidence="2" key="2">
    <citation type="submission" date="2015-07" db="EMBL/GenBank/DDBJ databases">
        <title>Contrasting host-pathogen interactions and genome evolution in two generalist and specialist microsporidian pathogens of mosquitoes.</title>
        <authorList>
            <consortium name="The Broad Institute Genomics Platform"/>
            <consortium name="The Broad Institute Genome Sequencing Center for Infectious Disease"/>
            <person name="Cuomo C.A."/>
            <person name="Sanscrainte N.D."/>
            <person name="Goldberg J.M."/>
            <person name="Heiman D."/>
            <person name="Young S."/>
            <person name="Zeng Q."/>
            <person name="Becnel J.J."/>
            <person name="Birren B.W."/>
        </authorList>
    </citation>
    <scope>NUCLEOTIDE SEQUENCE [LARGE SCALE GENOMIC DNA]</scope>
    <source>
        <strain evidence="2">USNM 41457</strain>
    </source>
</reference>
<organism evidence="1 2">
    <name type="scientific">Edhazardia aedis (strain USNM 41457)</name>
    <name type="common">Microsporidian parasite</name>
    <dbReference type="NCBI Taxonomy" id="1003232"/>
    <lineage>
        <taxon>Eukaryota</taxon>
        <taxon>Fungi</taxon>
        <taxon>Fungi incertae sedis</taxon>
        <taxon>Microsporidia</taxon>
        <taxon>Edhazardia</taxon>
    </lineage>
</organism>
<dbReference type="InParanoid" id="J9DAS3"/>
<comment type="caution">
    <text evidence="1">The sequence shown here is derived from an EMBL/GenBank/DDBJ whole genome shotgun (WGS) entry which is preliminary data.</text>
</comment>
<dbReference type="EMBL" id="AFBI03000017">
    <property type="protein sequence ID" value="EJW04574.1"/>
    <property type="molecule type" value="Genomic_DNA"/>
</dbReference>
<protein>
    <submittedName>
        <fullName evidence="1">Uncharacterized protein</fullName>
    </submittedName>
</protein>
<proteinExistence type="predicted"/>
<evidence type="ECO:0000313" key="2">
    <source>
        <dbReference type="Proteomes" id="UP000003163"/>
    </source>
</evidence>
<accession>J9DAS3</accession>
<dbReference type="Proteomes" id="UP000003163">
    <property type="component" value="Unassembled WGS sequence"/>
</dbReference>
<dbReference type="HOGENOM" id="CLU_2277416_0_0_1"/>
<sequence>MRLICKICEKMLRYCCKMRFTSVVVFFRRVKKGFKKFLIIYITLQNNCECMSQRKIQSLSKYKKIFIDRTEKMHLSTGRDNGLNLDKIHKRISNGLRATTKT</sequence>
<dbReference type="AlphaFoldDB" id="J9DAS3"/>
<evidence type="ECO:0000313" key="1">
    <source>
        <dbReference type="EMBL" id="EJW04574.1"/>
    </source>
</evidence>